<feature type="non-terminal residue" evidence="3">
    <location>
        <position position="651"/>
    </location>
</feature>
<dbReference type="InterPro" id="IPR036465">
    <property type="entry name" value="vWFA_dom_sf"/>
</dbReference>
<evidence type="ECO:0000313" key="4">
    <source>
        <dbReference type="Proteomes" id="UP000799438"/>
    </source>
</evidence>
<evidence type="ECO:0000259" key="2">
    <source>
        <dbReference type="PROSITE" id="PS51468"/>
    </source>
</evidence>
<accession>A0A6A6BG65</accession>
<dbReference type="InterPro" id="IPR013694">
    <property type="entry name" value="VIT"/>
</dbReference>
<dbReference type="RefSeq" id="XP_033398864.1">
    <property type="nucleotide sequence ID" value="XM_033538891.1"/>
</dbReference>
<dbReference type="SUPFAM" id="SSF53300">
    <property type="entry name" value="vWA-like"/>
    <property type="match status" value="1"/>
</dbReference>
<gene>
    <name evidence="3" type="ORF">K452DRAFT_268492</name>
</gene>
<dbReference type="PROSITE" id="PS50234">
    <property type="entry name" value="VWFA"/>
    <property type="match status" value="1"/>
</dbReference>
<feature type="domain" description="VIT" evidence="2">
    <location>
        <begin position="1"/>
        <end position="128"/>
    </location>
</feature>
<evidence type="ECO:0000313" key="3">
    <source>
        <dbReference type="EMBL" id="KAF2143152.1"/>
    </source>
</evidence>
<dbReference type="PROSITE" id="PS51468">
    <property type="entry name" value="VIT"/>
    <property type="match status" value="1"/>
</dbReference>
<dbReference type="Pfam" id="PF08487">
    <property type="entry name" value="VIT"/>
    <property type="match status" value="1"/>
</dbReference>
<reference evidence="3" key="1">
    <citation type="journal article" date="2020" name="Stud. Mycol.">
        <title>101 Dothideomycetes genomes: a test case for predicting lifestyles and emergence of pathogens.</title>
        <authorList>
            <person name="Haridas S."/>
            <person name="Albert R."/>
            <person name="Binder M."/>
            <person name="Bloem J."/>
            <person name="Labutti K."/>
            <person name="Salamov A."/>
            <person name="Andreopoulos B."/>
            <person name="Baker S."/>
            <person name="Barry K."/>
            <person name="Bills G."/>
            <person name="Bluhm B."/>
            <person name="Cannon C."/>
            <person name="Castanera R."/>
            <person name="Culley D."/>
            <person name="Daum C."/>
            <person name="Ezra D."/>
            <person name="Gonzalez J."/>
            <person name="Henrissat B."/>
            <person name="Kuo A."/>
            <person name="Liang C."/>
            <person name="Lipzen A."/>
            <person name="Lutzoni F."/>
            <person name="Magnuson J."/>
            <person name="Mondo S."/>
            <person name="Nolan M."/>
            <person name="Ohm R."/>
            <person name="Pangilinan J."/>
            <person name="Park H.-J."/>
            <person name="Ramirez L."/>
            <person name="Alfaro M."/>
            <person name="Sun H."/>
            <person name="Tritt A."/>
            <person name="Yoshinaga Y."/>
            <person name="Zwiers L.-H."/>
            <person name="Turgeon B."/>
            <person name="Goodwin S."/>
            <person name="Spatafora J."/>
            <person name="Crous P."/>
            <person name="Grigoriev I."/>
        </authorList>
    </citation>
    <scope>NUCLEOTIDE SEQUENCE</scope>
    <source>
        <strain evidence="3">CBS 121167</strain>
    </source>
</reference>
<dbReference type="SMART" id="SM00327">
    <property type="entry name" value="VWA"/>
    <property type="match status" value="1"/>
</dbReference>
<dbReference type="GeneID" id="54296387"/>
<evidence type="ECO:0000259" key="1">
    <source>
        <dbReference type="PROSITE" id="PS50234"/>
    </source>
</evidence>
<evidence type="ECO:0008006" key="5">
    <source>
        <dbReference type="Google" id="ProtNLM"/>
    </source>
</evidence>
<dbReference type="Gene3D" id="3.40.50.410">
    <property type="entry name" value="von Willebrand factor, type A domain"/>
    <property type="match status" value="1"/>
</dbReference>
<keyword evidence="4" id="KW-1185">Reference proteome</keyword>
<feature type="domain" description="VWFA" evidence="1">
    <location>
        <begin position="288"/>
        <end position="458"/>
    </location>
</feature>
<organism evidence="3 4">
    <name type="scientific">Aplosporella prunicola CBS 121167</name>
    <dbReference type="NCBI Taxonomy" id="1176127"/>
    <lineage>
        <taxon>Eukaryota</taxon>
        <taxon>Fungi</taxon>
        <taxon>Dikarya</taxon>
        <taxon>Ascomycota</taxon>
        <taxon>Pezizomycotina</taxon>
        <taxon>Dothideomycetes</taxon>
        <taxon>Dothideomycetes incertae sedis</taxon>
        <taxon>Botryosphaeriales</taxon>
        <taxon>Aplosporellaceae</taxon>
        <taxon>Aplosporella</taxon>
    </lineage>
</organism>
<proteinExistence type="predicted"/>
<dbReference type="PANTHER" id="PTHR45737">
    <property type="entry name" value="VON WILLEBRAND FACTOR A DOMAIN-CONTAINING PROTEIN 5A"/>
    <property type="match status" value="1"/>
</dbReference>
<dbReference type="SMART" id="SM00609">
    <property type="entry name" value="VIT"/>
    <property type="match status" value="1"/>
</dbReference>
<dbReference type="PANTHER" id="PTHR45737:SF4">
    <property type="entry name" value="VON WILLEBRAND DOMAIN PROTEIN (AFU_ORTHOLOGUE AFUA_4G01160)"/>
    <property type="match status" value="1"/>
</dbReference>
<protein>
    <recommendedName>
        <fullName evidence="5">VIT domain-containing protein</fullName>
    </recommendedName>
</protein>
<dbReference type="InterPro" id="IPR002035">
    <property type="entry name" value="VWF_A"/>
</dbReference>
<dbReference type="OrthoDB" id="1729737at2759"/>
<name>A0A6A6BG65_9PEZI</name>
<sequence length="651" mass="71737">MESSKRPRKIYLPTLQISANVHVKALVAETVVTQSFQNHENHPIKHARYVFPLYDGSVVNAFKCFVGRERVLEGVVEPKEEAEKLFKRAIKRQQVAAMLEEHTPEIFETSIGSISPNTTVKVEISYISELKADLLSNDVVFVLPTSIAPRYGIPPSNPLDFENHTGTDQLGLEINIDVCLPVPVESIASRTHPISVKMGKAVSTVKRFQEMNTEMDIKRATATLATRSTALEKDFILVVSPAQSIANTRAFIEPHPEFDDHSAVMISISPQDLAKQVETPVSNYTTSEVIFVIDCSVSMTDKINALKLALRVSVKSLPEEISFNLCMFGSSCQLLWGKSQPNTQENLDAAYAQINEFSANMGGTEIQAALERATSSRIVDKDTNVIVVTDGETWDLEGTLQLVRKASQEQGVRFFCLGIGDATSHALVEGIAHQGSGMAEVVTLSESGRWETRVIRLLKGALAPSSWNVTIQTETPDLPNRYISLSPNDGMTREILIPACIQAPFHIPALNTFSRFSVFLLLNNNVLVANRNKLTIAGTSSSGETAKLVVELGTVDKNISAVHTLAVHAVMYDLEHESSWLHNSTYELLRANNSVSRQKVARQAAISLGKKWSIVGKWTNFIAVEKRTDGTTLRSLADIYRPEISEIKNAP</sequence>
<dbReference type="AlphaFoldDB" id="A0A6A6BG65"/>
<dbReference type="EMBL" id="ML995482">
    <property type="protein sequence ID" value="KAF2143152.1"/>
    <property type="molecule type" value="Genomic_DNA"/>
</dbReference>
<dbReference type="Proteomes" id="UP000799438">
    <property type="component" value="Unassembled WGS sequence"/>
</dbReference>
<dbReference type="Pfam" id="PF13768">
    <property type="entry name" value="VWA_3"/>
    <property type="match status" value="1"/>
</dbReference>